<comment type="caution">
    <text evidence="1">The sequence shown here is derived from an EMBL/GenBank/DDBJ whole genome shotgun (WGS) entry which is preliminary data.</text>
</comment>
<dbReference type="EMBL" id="VTER01000003">
    <property type="protein sequence ID" value="TYS50318.1"/>
    <property type="molecule type" value="Genomic_DNA"/>
</dbReference>
<reference evidence="1 2" key="1">
    <citation type="submission" date="2019-08" db="EMBL/GenBank/DDBJ databases">
        <title>Bacillus genomes from the desert of Cuatro Cienegas, Coahuila.</title>
        <authorList>
            <person name="Olmedo-Alvarez G."/>
        </authorList>
    </citation>
    <scope>NUCLEOTIDE SEQUENCE [LARGE SCALE GENOMIC DNA]</scope>
    <source>
        <strain evidence="1 2">CH446_14T</strain>
    </source>
</reference>
<accession>A0A5D4RKM9</accession>
<organism evidence="1 2">
    <name type="scientific">Bacillus infantis</name>
    <dbReference type="NCBI Taxonomy" id="324767"/>
    <lineage>
        <taxon>Bacteria</taxon>
        <taxon>Bacillati</taxon>
        <taxon>Bacillota</taxon>
        <taxon>Bacilli</taxon>
        <taxon>Bacillales</taxon>
        <taxon>Bacillaceae</taxon>
        <taxon>Bacillus</taxon>
    </lineage>
</organism>
<sequence>MYFFGTEEFFEEQLRKAVESGKNLSASFSQLERELKYNFICTDSLRRECLANLKAAGRKLEHQQPSYSGQHAAVV</sequence>
<evidence type="ECO:0000313" key="1">
    <source>
        <dbReference type="EMBL" id="TYS50318.1"/>
    </source>
</evidence>
<gene>
    <name evidence="1" type="ORF">FZD51_07180</name>
</gene>
<proteinExistence type="predicted"/>
<dbReference type="AlphaFoldDB" id="A0A5D4RKM9"/>
<name>A0A5D4RKM9_9BACI</name>
<dbReference type="Proteomes" id="UP000322139">
    <property type="component" value="Unassembled WGS sequence"/>
</dbReference>
<protein>
    <submittedName>
        <fullName evidence="1">Uncharacterized protein</fullName>
    </submittedName>
</protein>
<evidence type="ECO:0000313" key="2">
    <source>
        <dbReference type="Proteomes" id="UP000322139"/>
    </source>
</evidence>
<dbReference type="RefSeq" id="WP_148974120.1">
    <property type="nucleotide sequence ID" value="NZ_JBNIKU010000014.1"/>
</dbReference>